<dbReference type="PANTHER" id="PTHR30033:SF1">
    <property type="entry name" value="FLAGELLAR HOOK-ASSOCIATED PROTEIN 1"/>
    <property type="match status" value="1"/>
</dbReference>
<keyword evidence="11" id="KW-0969">Cilium</keyword>
<dbReference type="InterPro" id="IPR001444">
    <property type="entry name" value="Flag_bb_rod_N"/>
</dbReference>
<keyword evidence="11" id="KW-0966">Cell projection</keyword>
<proteinExistence type="inferred from homology"/>
<dbReference type="SUPFAM" id="SSF64518">
    <property type="entry name" value="Phase 1 flagellin"/>
    <property type="match status" value="1"/>
</dbReference>
<sequence>MSTFHGLEMAKQALFAQQSALYTTSHNIANANTEGYTRQRVNFESTTPFPAGSRNRPQIPGQIGTGVEAGSIQRIRNEYLDTQFRGENTLAGYWESRANALSRLENLLNEPSETGLSASMDGVWQSLQDLAVNPENSGARAVVAQRGQALADTFNYLSNSLSNIRGDLKQQINSNVDQVNTILKQISDINQEVKKLEVHGYVTNDLYDKRDLLIDELSKIMNVEVDHSKSSDNASDVADGLVTITFNGQTLVDGAKGDHQKLAVAYHNATADPNEKVYGLNFVDENNNVTGQLSFPLPPESQGSLNALIEAYGYGETNDTNGDFVAMLATFDDMAASFVQAFNGLHEGGLDLNGNAGLPFFSFDPAGVEGAATIVVNSAILDNPDLIAASNDGNTGDGGNARDLANVFELPLSFKDGEVTSIKEYYESEIGKLGVKAQEANRMADNTSILLTQVENQRLSVSSVSLDEEMVNMIKFQHAYNAAARSMTATDELLDRIINNMGLVGR</sequence>
<dbReference type="InterPro" id="IPR010930">
    <property type="entry name" value="Flg_bb/hook_C_dom"/>
</dbReference>
<accession>A0A498DQ23</accession>
<dbReference type="GO" id="GO:0005576">
    <property type="term" value="C:extracellular region"/>
    <property type="evidence" value="ECO:0007669"/>
    <property type="project" value="UniProtKB-SubCell"/>
</dbReference>
<evidence type="ECO:0000313" key="12">
    <source>
        <dbReference type="Proteomes" id="UP000270219"/>
    </source>
</evidence>
<evidence type="ECO:0000256" key="1">
    <source>
        <dbReference type="ARBA" id="ARBA00004365"/>
    </source>
</evidence>
<name>A0A498DQ23_9BACI</name>
<organism evidence="11 12">
    <name type="scientific">Oceanobacillus piezotolerans</name>
    <dbReference type="NCBI Taxonomy" id="2448030"/>
    <lineage>
        <taxon>Bacteria</taxon>
        <taxon>Bacillati</taxon>
        <taxon>Bacillota</taxon>
        <taxon>Bacilli</taxon>
        <taxon>Bacillales</taxon>
        <taxon>Bacillaceae</taxon>
        <taxon>Oceanobacillus</taxon>
    </lineage>
</organism>
<feature type="domain" description="Flagellar basal body rod protein N-terminal" evidence="8">
    <location>
        <begin position="8"/>
        <end position="37"/>
    </location>
</feature>
<gene>
    <name evidence="7 11" type="primary">flgK</name>
    <name evidence="11" type="ORF">D8M04_05485</name>
</gene>
<comment type="caution">
    <text evidence="11">The sequence shown here is derived from an EMBL/GenBank/DDBJ whole genome shotgun (WGS) entry which is preliminary data.</text>
</comment>
<evidence type="ECO:0000259" key="9">
    <source>
        <dbReference type="Pfam" id="PF06429"/>
    </source>
</evidence>
<dbReference type="GO" id="GO:0009424">
    <property type="term" value="C:bacterial-type flagellum hook"/>
    <property type="evidence" value="ECO:0007669"/>
    <property type="project" value="UniProtKB-UniRule"/>
</dbReference>
<dbReference type="Pfam" id="PF06429">
    <property type="entry name" value="Flg_bbr_C"/>
    <property type="match status" value="1"/>
</dbReference>
<keyword evidence="11" id="KW-0282">Flagellum</keyword>
<evidence type="ECO:0000256" key="6">
    <source>
        <dbReference type="ARBA" id="ARBA00023143"/>
    </source>
</evidence>
<evidence type="ECO:0000256" key="2">
    <source>
        <dbReference type="ARBA" id="ARBA00004613"/>
    </source>
</evidence>
<dbReference type="Pfam" id="PF22638">
    <property type="entry name" value="FlgK_D1"/>
    <property type="match status" value="1"/>
</dbReference>
<keyword evidence="6 7" id="KW-0975">Bacterial flagellum</keyword>
<dbReference type="RefSeq" id="WP_121521910.1">
    <property type="nucleotide sequence ID" value="NZ_RCHR01000002.1"/>
</dbReference>
<evidence type="ECO:0000256" key="4">
    <source>
        <dbReference type="ARBA" id="ARBA00016244"/>
    </source>
</evidence>
<evidence type="ECO:0000259" key="10">
    <source>
        <dbReference type="Pfam" id="PF22638"/>
    </source>
</evidence>
<evidence type="ECO:0000259" key="8">
    <source>
        <dbReference type="Pfam" id="PF00460"/>
    </source>
</evidence>
<keyword evidence="5 7" id="KW-0964">Secreted</keyword>
<dbReference type="GO" id="GO:0044780">
    <property type="term" value="P:bacterial-type flagellum assembly"/>
    <property type="evidence" value="ECO:0007669"/>
    <property type="project" value="InterPro"/>
</dbReference>
<dbReference type="Proteomes" id="UP000270219">
    <property type="component" value="Unassembled WGS sequence"/>
</dbReference>
<feature type="domain" description="Flagellar hook-associated protein FlgK helical" evidence="10">
    <location>
        <begin position="101"/>
        <end position="361"/>
    </location>
</feature>
<dbReference type="Pfam" id="PF00460">
    <property type="entry name" value="Flg_bb_rod"/>
    <property type="match status" value="1"/>
</dbReference>
<evidence type="ECO:0000313" key="11">
    <source>
        <dbReference type="EMBL" id="RLL46659.1"/>
    </source>
</evidence>
<evidence type="ECO:0000256" key="5">
    <source>
        <dbReference type="ARBA" id="ARBA00022525"/>
    </source>
</evidence>
<comment type="subcellular location">
    <subcellularLocation>
        <location evidence="1 7">Bacterial flagellum</location>
    </subcellularLocation>
    <subcellularLocation>
        <location evidence="2 7">Secreted</location>
    </subcellularLocation>
</comment>
<reference evidence="11 12" key="1">
    <citation type="submission" date="2018-10" db="EMBL/GenBank/DDBJ databases">
        <title>Oceanobacillus sp. YLB-02 draft genome.</title>
        <authorList>
            <person name="Yu L."/>
        </authorList>
    </citation>
    <scope>NUCLEOTIDE SEQUENCE [LARGE SCALE GENOMIC DNA]</scope>
    <source>
        <strain evidence="11 12">YLB-02</strain>
    </source>
</reference>
<dbReference type="InterPro" id="IPR053927">
    <property type="entry name" value="FlgK_helical"/>
</dbReference>
<dbReference type="EMBL" id="RCHR01000002">
    <property type="protein sequence ID" value="RLL46659.1"/>
    <property type="molecule type" value="Genomic_DNA"/>
</dbReference>
<dbReference type="GO" id="GO:0005198">
    <property type="term" value="F:structural molecule activity"/>
    <property type="evidence" value="ECO:0007669"/>
    <property type="project" value="UniProtKB-UniRule"/>
</dbReference>
<feature type="domain" description="Flagellar basal-body/hook protein C-terminal" evidence="9">
    <location>
        <begin position="457"/>
        <end position="499"/>
    </location>
</feature>
<dbReference type="OrthoDB" id="9802553at2"/>
<evidence type="ECO:0000256" key="7">
    <source>
        <dbReference type="RuleBase" id="RU362065"/>
    </source>
</evidence>
<keyword evidence="12" id="KW-1185">Reference proteome</keyword>
<dbReference type="PRINTS" id="PR01005">
    <property type="entry name" value="FLGHOOKAP1"/>
</dbReference>
<dbReference type="AlphaFoldDB" id="A0A498DQ23"/>
<dbReference type="InterPro" id="IPR002371">
    <property type="entry name" value="FlgK"/>
</dbReference>
<evidence type="ECO:0000256" key="3">
    <source>
        <dbReference type="ARBA" id="ARBA00009677"/>
    </source>
</evidence>
<protein>
    <recommendedName>
        <fullName evidence="4 7">Flagellar hook-associated protein 1</fullName>
        <shortName evidence="7">HAP1</shortName>
    </recommendedName>
</protein>
<dbReference type="NCBIfam" id="TIGR02492">
    <property type="entry name" value="flgK_ends"/>
    <property type="match status" value="1"/>
</dbReference>
<comment type="similarity">
    <text evidence="3 7">Belongs to the flagella basal body rod proteins family.</text>
</comment>
<dbReference type="PANTHER" id="PTHR30033">
    <property type="entry name" value="FLAGELLAR HOOK-ASSOCIATED PROTEIN 1"/>
    <property type="match status" value="1"/>
</dbReference>